<dbReference type="InterPro" id="IPR010994">
    <property type="entry name" value="RuvA_2-like"/>
</dbReference>
<dbReference type="CDD" id="cd08071">
    <property type="entry name" value="MPN_DUF2466"/>
    <property type="match status" value="1"/>
</dbReference>
<evidence type="ECO:0000256" key="7">
    <source>
        <dbReference type="RuleBase" id="RU003797"/>
    </source>
</evidence>
<evidence type="ECO:0000256" key="4">
    <source>
        <dbReference type="ARBA" id="ARBA00022801"/>
    </source>
</evidence>
<evidence type="ECO:0000256" key="2">
    <source>
        <dbReference type="ARBA" id="ARBA00022670"/>
    </source>
</evidence>
<dbReference type="InterPro" id="IPR025657">
    <property type="entry name" value="RadC_JAB"/>
</dbReference>
<accession>A0A1I5TU94</accession>
<dbReference type="InterPro" id="IPR037518">
    <property type="entry name" value="MPN"/>
</dbReference>
<dbReference type="NCBIfam" id="NF000642">
    <property type="entry name" value="PRK00024.1"/>
    <property type="match status" value="1"/>
</dbReference>
<proteinExistence type="inferred from homology"/>
<feature type="domain" description="MPN" evidence="8">
    <location>
        <begin position="99"/>
        <end position="221"/>
    </location>
</feature>
<dbReference type="OrthoDB" id="9804482at2"/>
<dbReference type="NCBIfam" id="TIGR00608">
    <property type="entry name" value="radc"/>
    <property type="match status" value="1"/>
</dbReference>
<comment type="similarity">
    <text evidence="1 7">Belongs to the UPF0758 family.</text>
</comment>
<dbReference type="Pfam" id="PF04002">
    <property type="entry name" value="RadC"/>
    <property type="match status" value="1"/>
</dbReference>
<dbReference type="InterPro" id="IPR001405">
    <property type="entry name" value="UPF0758"/>
</dbReference>
<dbReference type="STRING" id="937334.SAMN05444406_10558"/>
<dbReference type="PANTHER" id="PTHR30471:SF3">
    <property type="entry name" value="UPF0758 PROTEIN YEES-RELATED"/>
    <property type="match status" value="1"/>
</dbReference>
<keyword evidence="5" id="KW-0862">Zinc</keyword>
<dbReference type="InterPro" id="IPR046778">
    <property type="entry name" value="UPF0758_N"/>
</dbReference>
<dbReference type="GO" id="GO:0046872">
    <property type="term" value="F:metal ion binding"/>
    <property type="evidence" value="ECO:0007669"/>
    <property type="project" value="UniProtKB-KW"/>
</dbReference>
<keyword evidence="10" id="KW-1185">Reference proteome</keyword>
<keyword evidence="4" id="KW-0378">Hydrolase</keyword>
<keyword evidence="2" id="KW-0645">Protease</keyword>
<dbReference type="GO" id="GO:0008237">
    <property type="term" value="F:metallopeptidase activity"/>
    <property type="evidence" value="ECO:0007669"/>
    <property type="project" value="UniProtKB-KW"/>
</dbReference>
<dbReference type="SUPFAM" id="SSF47781">
    <property type="entry name" value="RuvA domain 2-like"/>
    <property type="match status" value="1"/>
</dbReference>
<evidence type="ECO:0000256" key="1">
    <source>
        <dbReference type="ARBA" id="ARBA00010243"/>
    </source>
</evidence>
<evidence type="ECO:0000313" key="9">
    <source>
        <dbReference type="EMBL" id="SFP86558.1"/>
    </source>
</evidence>
<evidence type="ECO:0000259" key="8">
    <source>
        <dbReference type="PROSITE" id="PS50249"/>
    </source>
</evidence>
<dbReference type="PANTHER" id="PTHR30471">
    <property type="entry name" value="DNA REPAIR PROTEIN RADC"/>
    <property type="match status" value="1"/>
</dbReference>
<dbReference type="RefSeq" id="WP_025748385.1">
    <property type="nucleotide sequence ID" value="NZ_FOXR01000005.1"/>
</dbReference>
<keyword evidence="6" id="KW-0482">Metalloprotease</keyword>
<sequence length="221" mass="24652">MHEGHRERVRNRFLREGLDSFEPHQILELLLFYSVPRKDTNELAHALLKRYGSLSAVFEADPADLMSVPGIGKNSAVLLTLIPSLARIYFKDKWGKKPQLNSTAKAGEYLVALFSGRLYEAFYVVCLDAQNRVNHPCLVHEGTIDQAPVYPRLIVEAALRHQAHSVILAHNHPGGSLEPSQADLNVTRKIVAALETISIKVLDHIIVADGKYFSFADHGLI</sequence>
<name>A0A1I5TU94_9FIRM</name>
<dbReference type="Proteomes" id="UP000198577">
    <property type="component" value="Unassembled WGS sequence"/>
</dbReference>
<evidence type="ECO:0000256" key="3">
    <source>
        <dbReference type="ARBA" id="ARBA00022723"/>
    </source>
</evidence>
<evidence type="ECO:0000256" key="5">
    <source>
        <dbReference type="ARBA" id="ARBA00022833"/>
    </source>
</evidence>
<reference evidence="9 10" key="1">
    <citation type="submission" date="2016-10" db="EMBL/GenBank/DDBJ databases">
        <authorList>
            <person name="de Groot N.N."/>
        </authorList>
    </citation>
    <scope>NUCLEOTIDE SEQUENCE [LARGE SCALE GENOMIC DNA]</scope>
    <source>
        <strain evidence="9 10">DSM 20678</strain>
    </source>
</reference>
<dbReference type="Gene3D" id="3.40.140.10">
    <property type="entry name" value="Cytidine Deaminase, domain 2"/>
    <property type="match status" value="1"/>
</dbReference>
<dbReference type="Pfam" id="PF20582">
    <property type="entry name" value="UPF0758_N"/>
    <property type="match status" value="1"/>
</dbReference>
<organism evidence="9 10">
    <name type="scientific">Caldicoprobacter faecalis</name>
    <dbReference type="NCBI Taxonomy" id="937334"/>
    <lineage>
        <taxon>Bacteria</taxon>
        <taxon>Bacillati</taxon>
        <taxon>Bacillota</taxon>
        <taxon>Clostridia</taxon>
        <taxon>Caldicoprobacterales</taxon>
        <taxon>Caldicoprobacteraceae</taxon>
        <taxon>Caldicoprobacter</taxon>
    </lineage>
</organism>
<keyword evidence="3" id="KW-0479">Metal-binding</keyword>
<evidence type="ECO:0000313" key="10">
    <source>
        <dbReference type="Proteomes" id="UP000198577"/>
    </source>
</evidence>
<dbReference type="GO" id="GO:0006508">
    <property type="term" value="P:proteolysis"/>
    <property type="evidence" value="ECO:0007669"/>
    <property type="project" value="UniProtKB-KW"/>
</dbReference>
<dbReference type="SUPFAM" id="SSF102712">
    <property type="entry name" value="JAB1/MPN domain"/>
    <property type="match status" value="1"/>
</dbReference>
<gene>
    <name evidence="9" type="ORF">SAMN05444406_10558</name>
</gene>
<dbReference type="AlphaFoldDB" id="A0A1I5TU94"/>
<dbReference type="EMBL" id="FOXR01000005">
    <property type="protein sequence ID" value="SFP86558.1"/>
    <property type="molecule type" value="Genomic_DNA"/>
</dbReference>
<dbReference type="Gene3D" id="1.10.150.20">
    <property type="entry name" value="5' to 3' exonuclease, C-terminal subdomain"/>
    <property type="match status" value="1"/>
</dbReference>
<dbReference type="PROSITE" id="PS50249">
    <property type="entry name" value="MPN"/>
    <property type="match status" value="1"/>
</dbReference>
<protein>
    <submittedName>
        <fullName evidence="9">DNA repair protein RadC</fullName>
    </submittedName>
</protein>
<evidence type="ECO:0000256" key="6">
    <source>
        <dbReference type="ARBA" id="ARBA00023049"/>
    </source>
</evidence>